<keyword evidence="1" id="KW-0472">Membrane</keyword>
<gene>
    <name evidence="2" type="ORF">DICPUDRAFT_158083</name>
</gene>
<accession>F1A0S8</accession>
<dbReference type="GeneID" id="10510963"/>
<dbReference type="InParanoid" id="F1A0S8"/>
<keyword evidence="1" id="KW-1133">Transmembrane helix</keyword>
<evidence type="ECO:0000256" key="1">
    <source>
        <dbReference type="SAM" id="Phobius"/>
    </source>
</evidence>
<name>F1A0S8_DICPU</name>
<evidence type="ECO:0000313" key="2">
    <source>
        <dbReference type="EMBL" id="EGC30202.1"/>
    </source>
</evidence>
<dbReference type="Proteomes" id="UP000001064">
    <property type="component" value="Unassembled WGS sequence"/>
</dbReference>
<protein>
    <submittedName>
        <fullName evidence="2">Uncharacterized protein</fullName>
    </submittedName>
</protein>
<proteinExistence type="predicted"/>
<dbReference type="AlphaFoldDB" id="F1A0S8"/>
<organism evidence="2 3">
    <name type="scientific">Dictyostelium purpureum</name>
    <name type="common">Slime mold</name>
    <dbReference type="NCBI Taxonomy" id="5786"/>
    <lineage>
        <taxon>Eukaryota</taxon>
        <taxon>Amoebozoa</taxon>
        <taxon>Evosea</taxon>
        <taxon>Eumycetozoa</taxon>
        <taxon>Dictyostelia</taxon>
        <taxon>Dictyosteliales</taxon>
        <taxon>Dictyosteliaceae</taxon>
        <taxon>Dictyostelium</taxon>
    </lineage>
</organism>
<dbReference type="EMBL" id="GL871348">
    <property type="protein sequence ID" value="EGC30202.1"/>
    <property type="molecule type" value="Genomic_DNA"/>
</dbReference>
<keyword evidence="1" id="KW-0812">Transmembrane</keyword>
<dbReference type="KEGG" id="dpp:DICPUDRAFT_158083"/>
<dbReference type="VEuPathDB" id="AmoebaDB:DICPUDRAFT_158083"/>
<sequence length="70" mass="8294">MNRVLCCSYFFKVIICLFIIGMIITFINIGNGDIMVINVTSFNVSVQNRIEIEPRQYQDYEYHFTFRLST</sequence>
<reference evidence="3" key="1">
    <citation type="journal article" date="2011" name="Genome Biol.">
        <title>Comparative genomics of the social amoebae Dictyostelium discoideum and Dictyostelium purpureum.</title>
        <authorList>
            <consortium name="US DOE Joint Genome Institute (JGI-PGF)"/>
            <person name="Sucgang R."/>
            <person name="Kuo A."/>
            <person name="Tian X."/>
            <person name="Salerno W."/>
            <person name="Parikh A."/>
            <person name="Feasley C.L."/>
            <person name="Dalin E."/>
            <person name="Tu H."/>
            <person name="Huang E."/>
            <person name="Barry K."/>
            <person name="Lindquist E."/>
            <person name="Shapiro H."/>
            <person name="Bruce D."/>
            <person name="Schmutz J."/>
            <person name="Salamov A."/>
            <person name="Fey P."/>
            <person name="Gaudet P."/>
            <person name="Anjard C."/>
            <person name="Babu M.M."/>
            <person name="Basu S."/>
            <person name="Bushmanova Y."/>
            <person name="van der Wel H."/>
            <person name="Katoh-Kurasawa M."/>
            <person name="Dinh C."/>
            <person name="Coutinho P.M."/>
            <person name="Saito T."/>
            <person name="Elias M."/>
            <person name="Schaap P."/>
            <person name="Kay R.R."/>
            <person name="Henrissat B."/>
            <person name="Eichinger L."/>
            <person name="Rivero F."/>
            <person name="Putnam N.H."/>
            <person name="West C.M."/>
            <person name="Loomis W.F."/>
            <person name="Chisholm R.L."/>
            <person name="Shaulsky G."/>
            <person name="Strassmann J.E."/>
            <person name="Queller D.C."/>
            <person name="Kuspa A."/>
            <person name="Grigoriev I.V."/>
        </authorList>
    </citation>
    <scope>NUCLEOTIDE SEQUENCE [LARGE SCALE GENOMIC DNA]</scope>
    <source>
        <strain evidence="3">QSDP1</strain>
    </source>
</reference>
<feature type="transmembrane region" description="Helical" evidence="1">
    <location>
        <begin position="9"/>
        <end position="29"/>
    </location>
</feature>
<evidence type="ECO:0000313" key="3">
    <source>
        <dbReference type="Proteomes" id="UP000001064"/>
    </source>
</evidence>
<keyword evidence="3" id="KW-1185">Reference proteome</keyword>
<dbReference type="RefSeq" id="XP_003293265.1">
    <property type="nucleotide sequence ID" value="XM_003293217.1"/>
</dbReference>